<dbReference type="PANTHER" id="PTHR43877:SF2">
    <property type="entry name" value="AMINOALKYLPHOSPHONATE N-ACETYLTRANSFERASE-RELATED"/>
    <property type="match status" value="1"/>
</dbReference>
<gene>
    <name evidence="4" type="ORF">Ataiwa_30630</name>
</gene>
<dbReference type="Pfam" id="PF00583">
    <property type="entry name" value="Acetyltransf_1"/>
    <property type="match status" value="1"/>
</dbReference>
<dbReference type="InterPro" id="IPR016181">
    <property type="entry name" value="Acyl_CoA_acyltransferase"/>
</dbReference>
<accession>A0ABQ6Q3N5</accession>
<proteinExistence type="predicted"/>
<keyword evidence="1" id="KW-0808">Transferase</keyword>
<dbReference type="Proteomes" id="UP001307705">
    <property type="component" value="Unassembled WGS sequence"/>
</dbReference>
<reference evidence="4 5" key="1">
    <citation type="submission" date="2023-08" db="EMBL/GenBank/DDBJ databases">
        <title>Draft genome sequence of Algoriphagus taiwanensis.</title>
        <authorList>
            <person name="Takatani N."/>
            <person name="Hosokawa M."/>
            <person name="Sawabe T."/>
        </authorList>
    </citation>
    <scope>NUCLEOTIDE SEQUENCE [LARGE SCALE GENOMIC DNA]</scope>
    <source>
        <strain evidence="4 5">JCM 19755</strain>
    </source>
</reference>
<dbReference type="CDD" id="cd04301">
    <property type="entry name" value="NAT_SF"/>
    <property type="match status" value="1"/>
</dbReference>
<evidence type="ECO:0000259" key="3">
    <source>
        <dbReference type="PROSITE" id="PS51186"/>
    </source>
</evidence>
<comment type="caution">
    <text evidence="4">The sequence shown here is derived from an EMBL/GenBank/DDBJ whole genome shotgun (WGS) entry which is preliminary data.</text>
</comment>
<dbReference type="EMBL" id="BTPE01000011">
    <property type="protein sequence ID" value="GMQ34790.1"/>
    <property type="molecule type" value="Genomic_DNA"/>
</dbReference>
<dbReference type="RefSeq" id="WP_338229612.1">
    <property type="nucleotide sequence ID" value="NZ_BTPE01000011.1"/>
</dbReference>
<evidence type="ECO:0000256" key="1">
    <source>
        <dbReference type="ARBA" id="ARBA00022679"/>
    </source>
</evidence>
<name>A0ABQ6Q3N5_9BACT</name>
<dbReference type="SUPFAM" id="SSF55729">
    <property type="entry name" value="Acyl-CoA N-acyltransferases (Nat)"/>
    <property type="match status" value="1"/>
</dbReference>
<organism evidence="4 5">
    <name type="scientific">Algoriphagus taiwanensis</name>
    <dbReference type="NCBI Taxonomy" id="1445656"/>
    <lineage>
        <taxon>Bacteria</taxon>
        <taxon>Pseudomonadati</taxon>
        <taxon>Bacteroidota</taxon>
        <taxon>Cytophagia</taxon>
        <taxon>Cytophagales</taxon>
        <taxon>Cyclobacteriaceae</taxon>
        <taxon>Algoriphagus</taxon>
    </lineage>
</organism>
<dbReference type="InterPro" id="IPR000182">
    <property type="entry name" value="GNAT_dom"/>
</dbReference>
<dbReference type="PROSITE" id="PS51186">
    <property type="entry name" value="GNAT"/>
    <property type="match status" value="1"/>
</dbReference>
<dbReference type="PANTHER" id="PTHR43877">
    <property type="entry name" value="AMINOALKYLPHOSPHONATE N-ACETYLTRANSFERASE-RELATED-RELATED"/>
    <property type="match status" value="1"/>
</dbReference>
<evidence type="ECO:0000256" key="2">
    <source>
        <dbReference type="ARBA" id="ARBA00023315"/>
    </source>
</evidence>
<sequence>MIELIRTTSENPDFQSLVSKLDQYLAIRNGESNDFYTQFNKIDLIQHVIVAYMDDKAVGCGAIKQFDQDSMEVKRMFVLPECRGQGVAGEVLKGLELWAGDLGMEKCVLETGDDMTDAIGLYQKFGYIRIPNYGQYFGVEGSVCFEKSLS</sequence>
<evidence type="ECO:0000313" key="4">
    <source>
        <dbReference type="EMBL" id="GMQ34790.1"/>
    </source>
</evidence>
<protein>
    <submittedName>
        <fullName evidence="4">GNAT family N-acetyltransferase</fullName>
    </submittedName>
</protein>
<evidence type="ECO:0000313" key="5">
    <source>
        <dbReference type="Proteomes" id="UP001307705"/>
    </source>
</evidence>
<dbReference type="Gene3D" id="3.40.630.30">
    <property type="match status" value="1"/>
</dbReference>
<feature type="domain" description="N-acetyltransferase" evidence="3">
    <location>
        <begin position="3"/>
        <end position="150"/>
    </location>
</feature>
<keyword evidence="5" id="KW-1185">Reference proteome</keyword>
<dbReference type="InterPro" id="IPR050832">
    <property type="entry name" value="Bact_Acetyltransf"/>
</dbReference>
<keyword evidence="2" id="KW-0012">Acyltransferase</keyword>